<evidence type="ECO:0000313" key="14">
    <source>
        <dbReference type="Proteomes" id="UP001354971"/>
    </source>
</evidence>
<accession>A0ABU7LN83</accession>
<sequence>MRILLGSVSLLALMTTPALAQEEPEFDRIIVTSSPLQVLADEIVGSADVVTADHLEENLSGSLADTIAHEPGVTTTFFGPAASRPVIRGLGSDRVRVLVNGVGLADASAASPDHAVSSEALEAERVEILRGPAAIAYGGGAVGGVVNVIDGRVPDRAPDNGLEGRFYAGATSVDDGYQFAGRARFATGPIVFHLEAMQRASENYEIPGYAESARQRALEEEDHHDDDALIAFAEEEEEHVYGVVPSSDLEFASGSIGASYIGDWGFFGIAYKTMDGEYGLPGHAHGHDEDHAEDFPVLACAEAEGEEGSCLILTQNRWDSRGDIELPGAPIERVRFSFGTGDYRHREIEDGAVGTVFENEGWEGRLELRHRPIGSVEGAFGIQSFSKDFAAIGAEAYIVPVQTQDTGLFVVERFDAGDWGLEGGARVEMRDVEIATASRSFETFSASGSVFFRPEQDVFLAATAAISERAPTDVELFAEGAHLATQSYEIGNANLSPERAASIDLTARLQGPEWSLEGAVFFADYDGFIGLFPTGAEQDELPVFAYDQRDATIWGFEGRAERDLGSAGQWDFRGEVTAEYVRGELDSGGNLPRIPPLGLSAMVEAETDWVTAHVEAVWASEQDRIASFELPTDSYTMINAQAVFRPVADRDVRLILEARNLTDEEARLHTSFLKDLLPLPGRNFRAALSVAF</sequence>
<feature type="chain" id="PRO_5046355358" evidence="10">
    <location>
        <begin position="21"/>
        <end position="692"/>
    </location>
</feature>
<evidence type="ECO:0000256" key="7">
    <source>
        <dbReference type="ARBA" id="ARBA00023237"/>
    </source>
</evidence>
<feature type="signal peptide" evidence="10">
    <location>
        <begin position="1"/>
        <end position="20"/>
    </location>
</feature>
<dbReference type="RefSeq" id="WP_330198049.1">
    <property type="nucleotide sequence ID" value="NZ_JAZDRP010000002.1"/>
</dbReference>
<evidence type="ECO:0000256" key="4">
    <source>
        <dbReference type="ARBA" id="ARBA00022692"/>
    </source>
</evidence>
<feature type="domain" description="TonB-dependent receptor plug" evidence="12">
    <location>
        <begin position="42"/>
        <end position="145"/>
    </location>
</feature>
<dbReference type="PANTHER" id="PTHR30069:SF40">
    <property type="entry name" value="TONB-DEPENDENT RECEPTOR NMB0964-RELATED"/>
    <property type="match status" value="1"/>
</dbReference>
<keyword evidence="6 8" id="KW-0472">Membrane</keyword>
<dbReference type="InterPro" id="IPR039426">
    <property type="entry name" value="TonB-dep_rcpt-like"/>
</dbReference>
<dbReference type="Pfam" id="PF00593">
    <property type="entry name" value="TonB_dep_Rec_b-barrel"/>
    <property type="match status" value="1"/>
</dbReference>
<comment type="similarity">
    <text evidence="8 9">Belongs to the TonB-dependent receptor family.</text>
</comment>
<feature type="domain" description="TonB-dependent receptor-like beta-barrel" evidence="11">
    <location>
        <begin position="340"/>
        <end position="661"/>
    </location>
</feature>
<dbReference type="EMBL" id="JAZDRP010000002">
    <property type="protein sequence ID" value="MEE2525386.1"/>
    <property type="molecule type" value="Genomic_DNA"/>
</dbReference>
<keyword evidence="14" id="KW-1185">Reference proteome</keyword>
<dbReference type="Pfam" id="PF07715">
    <property type="entry name" value="Plug"/>
    <property type="match status" value="1"/>
</dbReference>
<dbReference type="Gene3D" id="2.40.170.20">
    <property type="entry name" value="TonB-dependent receptor, beta-barrel domain"/>
    <property type="match status" value="1"/>
</dbReference>
<dbReference type="Gene3D" id="2.170.130.10">
    <property type="entry name" value="TonB-dependent receptor, plug domain"/>
    <property type="match status" value="1"/>
</dbReference>
<reference evidence="13 14" key="1">
    <citation type="submission" date="2024-01" db="EMBL/GenBank/DDBJ databases">
        <title>Hyphobacterium bacterium isolated from marine sediment.</title>
        <authorList>
            <person name="Zhao S."/>
        </authorList>
    </citation>
    <scope>NUCLEOTIDE SEQUENCE [LARGE SCALE GENOMIC DNA]</scope>
    <source>
        <strain evidence="14">HN65</strain>
    </source>
</reference>
<evidence type="ECO:0000256" key="8">
    <source>
        <dbReference type="PROSITE-ProRule" id="PRU01360"/>
    </source>
</evidence>
<gene>
    <name evidence="13" type="ORF">V0U79_03335</name>
</gene>
<dbReference type="PANTHER" id="PTHR30069">
    <property type="entry name" value="TONB-DEPENDENT OUTER MEMBRANE RECEPTOR"/>
    <property type="match status" value="1"/>
</dbReference>
<evidence type="ECO:0000256" key="6">
    <source>
        <dbReference type="ARBA" id="ARBA00023136"/>
    </source>
</evidence>
<dbReference type="InterPro" id="IPR000531">
    <property type="entry name" value="Beta-barrel_TonB"/>
</dbReference>
<dbReference type="InterPro" id="IPR037066">
    <property type="entry name" value="Plug_dom_sf"/>
</dbReference>
<protein>
    <submittedName>
        <fullName evidence="13">TonB-dependent receptor</fullName>
    </submittedName>
</protein>
<evidence type="ECO:0000256" key="2">
    <source>
        <dbReference type="ARBA" id="ARBA00022448"/>
    </source>
</evidence>
<dbReference type="InterPro" id="IPR012910">
    <property type="entry name" value="Plug_dom"/>
</dbReference>
<keyword evidence="7 8" id="KW-0998">Cell outer membrane</keyword>
<dbReference type="PROSITE" id="PS52016">
    <property type="entry name" value="TONB_DEPENDENT_REC_3"/>
    <property type="match status" value="1"/>
</dbReference>
<evidence type="ECO:0000259" key="11">
    <source>
        <dbReference type="Pfam" id="PF00593"/>
    </source>
</evidence>
<organism evidence="13 14">
    <name type="scientific">Hyphobacterium lacteum</name>
    <dbReference type="NCBI Taxonomy" id="3116575"/>
    <lineage>
        <taxon>Bacteria</taxon>
        <taxon>Pseudomonadati</taxon>
        <taxon>Pseudomonadota</taxon>
        <taxon>Alphaproteobacteria</taxon>
        <taxon>Maricaulales</taxon>
        <taxon>Maricaulaceae</taxon>
        <taxon>Hyphobacterium</taxon>
    </lineage>
</organism>
<keyword evidence="10" id="KW-0732">Signal</keyword>
<dbReference type="Proteomes" id="UP001354971">
    <property type="component" value="Unassembled WGS sequence"/>
</dbReference>
<keyword evidence="5 9" id="KW-0798">TonB box</keyword>
<dbReference type="InterPro" id="IPR036942">
    <property type="entry name" value="Beta-barrel_TonB_sf"/>
</dbReference>
<evidence type="ECO:0000256" key="1">
    <source>
        <dbReference type="ARBA" id="ARBA00004571"/>
    </source>
</evidence>
<dbReference type="SUPFAM" id="SSF56935">
    <property type="entry name" value="Porins"/>
    <property type="match status" value="1"/>
</dbReference>
<keyword evidence="4 8" id="KW-0812">Transmembrane</keyword>
<evidence type="ECO:0000256" key="9">
    <source>
        <dbReference type="RuleBase" id="RU003357"/>
    </source>
</evidence>
<proteinExistence type="inferred from homology"/>
<comment type="subcellular location">
    <subcellularLocation>
        <location evidence="1 8">Cell outer membrane</location>
        <topology evidence="1 8">Multi-pass membrane protein</topology>
    </subcellularLocation>
</comment>
<evidence type="ECO:0000313" key="13">
    <source>
        <dbReference type="EMBL" id="MEE2525386.1"/>
    </source>
</evidence>
<keyword evidence="2 8" id="KW-0813">Transport</keyword>
<evidence type="ECO:0000259" key="12">
    <source>
        <dbReference type="Pfam" id="PF07715"/>
    </source>
</evidence>
<keyword evidence="13" id="KW-0675">Receptor</keyword>
<comment type="caution">
    <text evidence="13">The sequence shown here is derived from an EMBL/GenBank/DDBJ whole genome shotgun (WGS) entry which is preliminary data.</text>
</comment>
<keyword evidence="3 8" id="KW-1134">Transmembrane beta strand</keyword>
<evidence type="ECO:0000256" key="3">
    <source>
        <dbReference type="ARBA" id="ARBA00022452"/>
    </source>
</evidence>
<evidence type="ECO:0000256" key="5">
    <source>
        <dbReference type="ARBA" id="ARBA00023077"/>
    </source>
</evidence>
<name>A0ABU7LN83_9PROT</name>
<evidence type="ECO:0000256" key="10">
    <source>
        <dbReference type="SAM" id="SignalP"/>
    </source>
</evidence>